<dbReference type="InterPro" id="IPR011042">
    <property type="entry name" value="6-blade_b-propeller_TolB-like"/>
</dbReference>
<proteinExistence type="predicted"/>
<evidence type="ECO:0000256" key="2">
    <source>
        <dbReference type="PROSITE-ProRule" id="PRU00504"/>
    </source>
</evidence>
<dbReference type="Proteomes" id="UP000014629">
    <property type="component" value="Unassembled WGS sequence"/>
</dbReference>
<gene>
    <name evidence="5" type="ORF">STRAU_7364</name>
</gene>
<reference evidence="5 6" key="1">
    <citation type="submission" date="2013-02" db="EMBL/GenBank/DDBJ databases">
        <title>Draft Genome Sequence of Streptomyces aurantiacus, Which Produces Setomimycin.</title>
        <authorList>
            <person name="Gruening B.A."/>
            <person name="Praeg A."/>
            <person name="Erxleben A."/>
            <person name="Guenther S."/>
            <person name="Mueller M."/>
        </authorList>
    </citation>
    <scope>NUCLEOTIDE SEQUENCE [LARGE SCALE GENOMIC DNA]</scope>
    <source>
        <strain evidence="5 6">JA 4570</strain>
    </source>
</reference>
<dbReference type="PANTHER" id="PTHR13833:SF71">
    <property type="entry name" value="NHL DOMAIN-CONTAINING PROTEIN"/>
    <property type="match status" value="1"/>
</dbReference>
<evidence type="ECO:0000256" key="1">
    <source>
        <dbReference type="ARBA" id="ARBA00022737"/>
    </source>
</evidence>
<feature type="compositionally biased region" description="Low complexity" evidence="3">
    <location>
        <begin position="192"/>
        <end position="224"/>
    </location>
</feature>
<dbReference type="SUPFAM" id="SSF101898">
    <property type="entry name" value="NHL repeat"/>
    <property type="match status" value="1"/>
</dbReference>
<dbReference type="AlphaFoldDB" id="S3ZMH9"/>
<evidence type="ECO:0000256" key="3">
    <source>
        <dbReference type="SAM" id="MobiDB-lite"/>
    </source>
</evidence>
<feature type="domain" description="Teneurin NHL" evidence="4">
    <location>
        <begin position="147"/>
        <end position="198"/>
    </location>
</feature>
<accession>S3ZMH9</accession>
<dbReference type="Pfam" id="PF25021">
    <property type="entry name" value="TEN_NHL"/>
    <property type="match status" value="1"/>
</dbReference>
<dbReference type="InterPro" id="IPR056822">
    <property type="entry name" value="TEN_NHL"/>
</dbReference>
<evidence type="ECO:0000313" key="5">
    <source>
        <dbReference type="EMBL" id="EPH39560.1"/>
    </source>
</evidence>
<protein>
    <submittedName>
        <fullName evidence="5">Putative Teneurin-2</fullName>
    </submittedName>
</protein>
<dbReference type="Gene3D" id="2.120.10.30">
    <property type="entry name" value="TolB, C-terminal domain"/>
    <property type="match status" value="2"/>
</dbReference>
<dbReference type="PROSITE" id="PS51125">
    <property type="entry name" value="NHL"/>
    <property type="match status" value="2"/>
</dbReference>
<feature type="region of interest" description="Disordered" evidence="3">
    <location>
        <begin position="192"/>
        <end position="242"/>
    </location>
</feature>
<dbReference type="PANTHER" id="PTHR13833">
    <property type="match status" value="1"/>
</dbReference>
<feature type="repeat" description="NHL" evidence="2">
    <location>
        <begin position="88"/>
        <end position="131"/>
    </location>
</feature>
<comment type="caution">
    <text evidence="5">The sequence shown here is derived from an EMBL/GenBank/DDBJ whole genome shotgun (WGS) entry which is preliminary data.</text>
</comment>
<name>S3ZMH9_9ACTN</name>
<organism evidence="5 6">
    <name type="scientific">Streptomyces aurantiacus JA 4570</name>
    <dbReference type="NCBI Taxonomy" id="1286094"/>
    <lineage>
        <taxon>Bacteria</taxon>
        <taxon>Bacillati</taxon>
        <taxon>Actinomycetota</taxon>
        <taxon>Actinomycetes</taxon>
        <taxon>Kitasatosporales</taxon>
        <taxon>Streptomycetaceae</taxon>
        <taxon>Streptomyces</taxon>
        <taxon>Streptomyces aurantiacus group</taxon>
    </lineage>
</organism>
<dbReference type="PATRIC" id="fig|1286094.4.peg.7289"/>
<feature type="compositionally biased region" description="Polar residues" evidence="3">
    <location>
        <begin position="229"/>
        <end position="242"/>
    </location>
</feature>
<evidence type="ECO:0000259" key="4">
    <source>
        <dbReference type="Pfam" id="PF25021"/>
    </source>
</evidence>
<keyword evidence="6" id="KW-1185">Reference proteome</keyword>
<sequence>MMAGESSTGTGPQPIGLPDGAIATVAGTGAAGYLSDGGPAPLTKLNLPLGLAVDKQGNLYIADRHNHRIRKVTPDGTITTVAGTGQAGYVSDGGPAVATKLSDPVDVAVDDAGTLYIADAGNHRIRKVTAAGIITTIAGNGEAGYISDGGPAVATRLHHPHGIAVDREGNVYFSDWSTHRVRKVTRTGIITTVAPSRATAPPATSPTADRPSPPSSGTRPGWPWIPRGTCTSPTASTTGSAR</sequence>
<dbReference type="InterPro" id="IPR001258">
    <property type="entry name" value="NHL_repeat"/>
</dbReference>
<keyword evidence="1" id="KW-0677">Repeat</keyword>
<evidence type="ECO:0000313" key="6">
    <source>
        <dbReference type="Proteomes" id="UP000014629"/>
    </source>
</evidence>
<feature type="repeat" description="NHL" evidence="2">
    <location>
        <begin position="45"/>
        <end position="75"/>
    </location>
</feature>
<dbReference type="EMBL" id="AOPZ01000519">
    <property type="protein sequence ID" value="EPH39560.1"/>
    <property type="molecule type" value="Genomic_DNA"/>
</dbReference>
<dbReference type="Pfam" id="PF01436">
    <property type="entry name" value="NHL"/>
    <property type="match status" value="2"/>
</dbReference>